<evidence type="ECO:0000313" key="3">
    <source>
        <dbReference type="Proteomes" id="UP000559987"/>
    </source>
</evidence>
<dbReference type="EMBL" id="JACHXZ010000007">
    <property type="protein sequence ID" value="MBB3170179.1"/>
    <property type="molecule type" value="Genomic_DNA"/>
</dbReference>
<dbReference type="InterPro" id="IPR007607">
    <property type="entry name" value="BacA/B"/>
</dbReference>
<reference evidence="2 3" key="1">
    <citation type="submission" date="2020-08" db="EMBL/GenBank/DDBJ databases">
        <title>Genomic Encyclopedia of Type Strains, Phase III (KMG-III): the genomes of soil and plant-associated and newly described type strains.</title>
        <authorList>
            <person name="Whitman W."/>
        </authorList>
    </citation>
    <scope>NUCLEOTIDE SEQUENCE [LARGE SCALE GENOMIC DNA]</scope>
    <source>
        <strain evidence="2 3">CECT 8571</strain>
    </source>
</reference>
<dbReference type="PANTHER" id="PTHR35024:SF4">
    <property type="entry name" value="POLYMER-FORMING CYTOSKELETAL PROTEIN"/>
    <property type="match status" value="1"/>
</dbReference>
<comment type="similarity">
    <text evidence="1">Belongs to the bactofilin family.</text>
</comment>
<protein>
    <submittedName>
        <fullName evidence="2">Cytoskeletal protein CcmA (Bactofilin family)</fullName>
    </submittedName>
</protein>
<keyword evidence="3" id="KW-1185">Reference proteome</keyword>
<name>A0A839UUS1_9GAMM</name>
<dbReference type="Proteomes" id="UP000559987">
    <property type="component" value="Unassembled WGS sequence"/>
</dbReference>
<dbReference type="AlphaFoldDB" id="A0A839UUS1"/>
<dbReference type="Pfam" id="PF04519">
    <property type="entry name" value="Bactofilin"/>
    <property type="match status" value="1"/>
</dbReference>
<evidence type="ECO:0000313" key="2">
    <source>
        <dbReference type="EMBL" id="MBB3170179.1"/>
    </source>
</evidence>
<evidence type="ECO:0000256" key="1">
    <source>
        <dbReference type="ARBA" id="ARBA00044755"/>
    </source>
</evidence>
<dbReference type="RefSeq" id="WP_183911678.1">
    <property type="nucleotide sequence ID" value="NZ_JACHXZ010000007.1"/>
</dbReference>
<accession>A0A839UUS1</accession>
<comment type="caution">
    <text evidence="2">The sequence shown here is derived from an EMBL/GenBank/DDBJ whole genome shotgun (WGS) entry which is preliminary data.</text>
</comment>
<sequence>MSLSGGTTLISKATKIVGDVHFSGSLEIEGEVEGNVIADGKGDAKVNVREKGRVKGDITAPLIMINGQVQGNVHSDKHIELASKAVVEGNVHYHMIEMVKGSQVNGSLVYGIQDKPKSEPSMAPKAIPGAAIVD</sequence>
<dbReference type="PANTHER" id="PTHR35024">
    <property type="entry name" value="HYPOTHETICAL CYTOSOLIC PROTEIN"/>
    <property type="match status" value="1"/>
</dbReference>
<proteinExistence type="inferred from homology"/>
<gene>
    <name evidence="2" type="ORF">FHS30_003402</name>
</gene>
<organism evidence="2 3">
    <name type="scientific">Simiduia aestuariiviva</name>
    <dbReference type="NCBI Taxonomy" id="1510459"/>
    <lineage>
        <taxon>Bacteria</taxon>
        <taxon>Pseudomonadati</taxon>
        <taxon>Pseudomonadota</taxon>
        <taxon>Gammaproteobacteria</taxon>
        <taxon>Cellvibrionales</taxon>
        <taxon>Cellvibrionaceae</taxon>
        <taxon>Simiduia</taxon>
    </lineage>
</organism>